<organism evidence="1 2">
    <name type="scientific">Pleurodeles waltl</name>
    <name type="common">Iberian ribbed newt</name>
    <dbReference type="NCBI Taxonomy" id="8319"/>
    <lineage>
        <taxon>Eukaryota</taxon>
        <taxon>Metazoa</taxon>
        <taxon>Chordata</taxon>
        <taxon>Craniata</taxon>
        <taxon>Vertebrata</taxon>
        <taxon>Euteleostomi</taxon>
        <taxon>Amphibia</taxon>
        <taxon>Batrachia</taxon>
        <taxon>Caudata</taxon>
        <taxon>Salamandroidea</taxon>
        <taxon>Salamandridae</taxon>
        <taxon>Pleurodelinae</taxon>
        <taxon>Pleurodeles</taxon>
    </lineage>
</organism>
<protein>
    <submittedName>
        <fullName evidence="1">Uncharacterized protein</fullName>
    </submittedName>
</protein>
<comment type="caution">
    <text evidence="1">The sequence shown here is derived from an EMBL/GenBank/DDBJ whole genome shotgun (WGS) entry which is preliminary data.</text>
</comment>
<evidence type="ECO:0000313" key="1">
    <source>
        <dbReference type="EMBL" id="KAJ1115004.1"/>
    </source>
</evidence>
<sequence>RSVPRGGRKGLPKKLPPLGATLAKGVALLRDIRAQKQTPWCLMVSAPLGGRL</sequence>
<accession>A0AAV7NHI4</accession>
<dbReference type="Proteomes" id="UP001066276">
    <property type="component" value="Chromosome 8"/>
</dbReference>
<keyword evidence="2" id="KW-1185">Reference proteome</keyword>
<evidence type="ECO:0000313" key="2">
    <source>
        <dbReference type="Proteomes" id="UP001066276"/>
    </source>
</evidence>
<proteinExistence type="predicted"/>
<name>A0AAV7NHI4_PLEWA</name>
<reference evidence="1" key="1">
    <citation type="journal article" date="2022" name="bioRxiv">
        <title>Sequencing and chromosome-scale assembly of the giantPleurodeles waltlgenome.</title>
        <authorList>
            <person name="Brown T."/>
            <person name="Elewa A."/>
            <person name="Iarovenko S."/>
            <person name="Subramanian E."/>
            <person name="Araus A.J."/>
            <person name="Petzold A."/>
            <person name="Susuki M."/>
            <person name="Suzuki K.-i.T."/>
            <person name="Hayashi T."/>
            <person name="Toyoda A."/>
            <person name="Oliveira C."/>
            <person name="Osipova E."/>
            <person name="Leigh N.D."/>
            <person name="Simon A."/>
            <person name="Yun M.H."/>
        </authorList>
    </citation>
    <scope>NUCLEOTIDE SEQUENCE</scope>
    <source>
        <strain evidence="1">20211129_DDA</strain>
        <tissue evidence="1">Liver</tissue>
    </source>
</reference>
<gene>
    <name evidence="1" type="ORF">NDU88_003232</name>
</gene>
<dbReference type="AlphaFoldDB" id="A0AAV7NHI4"/>
<feature type="non-terminal residue" evidence="1">
    <location>
        <position position="52"/>
    </location>
</feature>
<dbReference type="EMBL" id="JANPWB010000012">
    <property type="protein sequence ID" value="KAJ1115004.1"/>
    <property type="molecule type" value="Genomic_DNA"/>
</dbReference>
<feature type="non-terminal residue" evidence="1">
    <location>
        <position position="1"/>
    </location>
</feature>